<proteinExistence type="predicted"/>
<sequence>MKTALVDPQRRFIDVENRFHFLAVVWRQLTQADDLAHDLRIITLRFRFVIGVADVVGDALLLFFQTLDALDEKAQLFVGHGGFAHFILR</sequence>
<reference evidence="1" key="1">
    <citation type="submission" date="2016-03" db="EMBL/GenBank/DDBJ databases">
        <authorList>
            <person name="Ploux O."/>
        </authorList>
    </citation>
    <scope>NUCLEOTIDE SEQUENCE</scope>
    <source>
        <strain evidence="1">UC10</strain>
    </source>
</reference>
<organism evidence="1">
    <name type="scientific">uncultured Sphingopyxis sp</name>
    <dbReference type="NCBI Taxonomy" id="310581"/>
    <lineage>
        <taxon>Bacteria</taxon>
        <taxon>Pseudomonadati</taxon>
        <taxon>Pseudomonadota</taxon>
        <taxon>Alphaproteobacteria</taxon>
        <taxon>Sphingomonadales</taxon>
        <taxon>Sphingomonadaceae</taxon>
        <taxon>Sphingopyxis</taxon>
        <taxon>environmental samples</taxon>
    </lineage>
</organism>
<gene>
    <name evidence="1" type="ORF">SPPYR_2712</name>
</gene>
<evidence type="ECO:0000313" key="1">
    <source>
        <dbReference type="EMBL" id="SBV33832.1"/>
    </source>
</evidence>
<accession>A0A1Y5PUZ6</accession>
<protein>
    <submittedName>
        <fullName evidence="1">Uncharacterized protein</fullName>
    </submittedName>
</protein>
<dbReference type="AlphaFoldDB" id="A0A1Y5PUZ6"/>
<dbReference type="KEGG" id="sphu:SPPYR_2712"/>
<dbReference type="EMBL" id="LT598653">
    <property type="protein sequence ID" value="SBV33832.1"/>
    <property type="molecule type" value="Genomic_DNA"/>
</dbReference>
<name>A0A1Y5PUZ6_9SPHN</name>